<feature type="compositionally biased region" description="Basic and acidic residues" evidence="1">
    <location>
        <begin position="33"/>
        <end position="60"/>
    </location>
</feature>
<feature type="region of interest" description="Disordered" evidence="1">
    <location>
        <begin position="1"/>
        <end position="60"/>
    </location>
</feature>
<feature type="compositionally biased region" description="Polar residues" evidence="1">
    <location>
        <begin position="599"/>
        <end position="638"/>
    </location>
</feature>
<comment type="caution">
    <text evidence="2">The sequence shown here is derived from an EMBL/GenBank/DDBJ whole genome shotgun (WGS) entry which is preliminary data.</text>
</comment>
<evidence type="ECO:0000256" key="1">
    <source>
        <dbReference type="SAM" id="MobiDB-lite"/>
    </source>
</evidence>
<dbReference type="Proteomes" id="UP000799439">
    <property type="component" value="Unassembled WGS sequence"/>
</dbReference>
<feature type="compositionally biased region" description="Low complexity" evidence="1">
    <location>
        <begin position="1"/>
        <end position="26"/>
    </location>
</feature>
<feature type="compositionally biased region" description="Low complexity" evidence="1">
    <location>
        <begin position="552"/>
        <end position="585"/>
    </location>
</feature>
<dbReference type="CDD" id="cd14688">
    <property type="entry name" value="bZIP_YAP"/>
    <property type="match status" value="1"/>
</dbReference>
<dbReference type="EMBL" id="ML996083">
    <property type="protein sequence ID" value="KAF2155270.1"/>
    <property type="molecule type" value="Genomic_DNA"/>
</dbReference>
<dbReference type="AlphaFoldDB" id="A0A9P4J719"/>
<dbReference type="OrthoDB" id="3555317at2759"/>
<keyword evidence="3" id="KW-1185">Reference proteome</keyword>
<evidence type="ECO:0000313" key="3">
    <source>
        <dbReference type="Proteomes" id="UP000799439"/>
    </source>
</evidence>
<proteinExistence type="predicted"/>
<protein>
    <recommendedName>
        <fullName evidence="4">BZIP domain-containing protein</fullName>
    </recommendedName>
</protein>
<evidence type="ECO:0008006" key="4">
    <source>
        <dbReference type="Google" id="ProtNLM"/>
    </source>
</evidence>
<dbReference type="Gene3D" id="1.20.5.170">
    <property type="match status" value="1"/>
</dbReference>
<name>A0A9P4J719_9PEZI</name>
<sequence length="683" mass="75277">MASAAVAAMPSVGPEATPGSSQSQSSKSRKRKATDAEIDEKPRGRPRKNSKDESAAERRRTQIRLAQRAYRQRKETTIDELRQRVTELTSTVEIMDRGLRDFATTASQRGLPSQTLAELEALLQQFAPHVSSVRSPTRTTIKPEQDEVVQNISAVSVDPMRSGYREPHDTITKAPHVAVGLGYSMMLDNNMGLEPQELLHPSSAQRPPGFILEEEHYDEPQQPQTPLHMHGQQQQRQPHHQQHPQHTRFPPGHESKPALSMLNTSLYTSTVMARPRTVTPISANCNYEKSFARRLQRICIEAGYQLLIDPSKAPNAFQRVYRLHLSTGRDRNDLLARFALAVKRDINDNLDSDVSPFSYIGGAGLHYPDTAGCRRPETGSEEDRAALDVMASSIPGLGGEWLDTNDVQGYLHERGIKVDGSAMYIHASLPVEFLSTPPERIEVDGFLSQVSRHHNFEDVEEFHTRFNHLDDQLARKTPMSPAQRVSSPTVPESFHISTLGSMWNPASVSNIELGSLSDLMDTQAPHFFSIPGTASYNAMQDYMQPGAAPQPGMATSHRSSSSTAGSADGSTFSPPMGESDSVSSADADDAFEKHYPHQSHPSTRQQSFHGGTPATSQPFTPTSGPQSPHSRVSASNSERVTVTIDVCKLMKVLLLSSVCLGRAPGFRRWHIDAAIRSSIMTGF</sequence>
<organism evidence="2 3">
    <name type="scientific">Myriangium duriaei CBS 260.36</name>
    <dbReference type="NCBI Taxonomy" id="1168546"/>
    <lineage>
        <taxon>Eukaryota</taxon>
        <taxon>Fungi</taxon>
        <taxon>Dikarya</taxon>
        <taxon>Ascomycota</taxon>
        <taxon>Pezizomycotina</taxon>
        <taxon>Dothideomycetes</taxon>
        <taxon>Dothideomycetidae</taxon>
        <taxon>Myriangiales</taxon>
        <taxon>Myriangiaceae</taxon>
        <taxon>Myriangium</taxon>
    </lineage>
</organism>
<gene>
    <name evidence="2" type="ORF">K461DRAFT_110839</name>
</gene>
<reference evidence="2" key="1">
    <citation type="journal article" date="2020" name="Stud. Mycol.">
        <title>101 Dothideomycetes genomes: a test case for predicting lifestyles and emergence of pathogens.</title>
        <authorList>
            <person name="Haridas S."/>
            <person name="Albert R."/>
            <person name="Binder M."/>
            <person name="Bloem J."/>
            <person name="Labutti K."/>
            <person name="Salamov A."/>
            <person name="Andreopoulos B."/>
            <person name="Baker S."/>
            <person name="Barry K."/>
            <person name="Bills G."/>
            <person name="Bluhm B."/>
            <person name="Cannon C."/>
            <person name="Castanera R."/>
            <person name="Culley D."/>
            <person name="Daum C."/>
            <person name="Ezra D."/>
            <person name="Gonzalez J."/>
            <person name="Henrissat B."/>
            <person name="Kuo A."/>
            <person name="Liang C."/>
            <person name="Lipzen A."/>
            <person name="Lutzoni F."/>
            <person name="Magnuson J."/>
            <person name="Mondo S."/>
            <person name="Nolan M."/>
            <person name="Ohm R."/>
            <person name="Pangilinan J."/>
            <person name="Park H.-J."/>
            <person name="Ramirez L."/>
            <person name="Alfaro M."/>
            <person name="Sun H."/>
            <person name="Tritt A."/>
            <person name="Yoshinaga Y."/>
            <person name="Zwiers L.-H."/>
            <person name="Turgeon B."/>
            <person name="Goodwin S."/>
            <person name="Spatafora J."/>
            <person name="Crous P."/>
            <person name="Grigoriev I."/>
        </authorList>
    </citation>
    <scope>NUCLEOTIDE SEQUENCE</scope>
    <source>
        <strain evidence="2">CBS 260.36</strain>
    </source>
</reference>
<dbReference type="PANTHER" id="PTHR40618">
    <property type="entry name" value="B-ZIP TRANSCRIPTION FACTOR (EUROFUNG)-RELATED"/>
    <property type="match status" value="1"/>
</dbReference>
<accession>A0A9P4J719</accession>
<feature type="region of interest" description="Disordered" evidence="1">
    <location>
        <begin position="542"/>
        <end position="638"/>
    </location>
</feature>
<evidence type="ECO:0000313" key="2">
    <source>
        <dbReference type="EMBL" id="KAF2155270.1"/>
    </source>
</evidence>
<dbReference type="GO" id="GO:0003700">
    <property type="term" value="F:DNA-binding transcription factor activity"/>
    <property type="evidence" value="ECO:0007669"/>
    <property type="project" value="InterPro"/>
</dbReference>
<feature type="compositionally biased region" description="Basic residues" evidence="1">
    <location>
        <begin position="237"/>
        <end position="246"/>
    </location>
</feature>
<dbReference type="InterPro" id="IPR046347">
    <property type="entry name" value="bZIP_sf"/>
</dbReference>
<dbReference type="PANTHER" id="PTHR40618:SF1">
    <property type="entry name" value="B-ZIP TRANSCRIPTION FACTOR (EUROFUNG)"/>
    <property type="match status" value="1"/>
</dbReference>
<feature type="region of interest" description="Disordered" evidence="1">
    <location>
        <begin position="218"/>
        <end position="258"/>
    </location>
</feature>
<dbReference type="SUPFAM" id="SSF57959">
    <property type="entry name" value="Leucine zipper domain"/>
    <property type="match status" value="1"/>
</dbReference>